<name>A0A1N6V727_9PSED</name>
<reference evidence="1 2" key="1">
    <citation type="submission" date="2017-01" db="EMBL/GenBank/DDBJ databases">
        <authorList>
            <person name="Mah S.A."/>
            <person name="Swanson W.J."/>
            <person name="Moy G.W."/>
            <person name="Vacquier V.D."/>
        </authorList>
    </citation>
    <scope>NUCLEOTIDE SEQUENCE [LARGE SCALE GENOMIC DNA]</scope>
    <source>
        <strain evidence="1 2">ATCC 29606</strain>
    </source>
</reference>
<evidence type="ECO:0000313" key="2">
    <source>
        <dbReference type="Proteomes" id="UP000186079"/>
    </source>
</evidence>
<sequence length="140" mass="16011">MLDPTLGRREDALRKLEQARDLLRHSTAQDDLDDFDKALLLTAIANRYLQLDRLDLAQACRADIPEAEAGYDEHEWIGALISHGHLEQAIHDMRFIHLHDTTQPLARLRTRIDELAEQGQALRAQLLDRLRSEAFWGAPA</sequence>
<protein>
    <submittedName>
        <fullName evidence="1">Uncharacterized protein</fullName>
    </submittedName>
</protein>
<accession>A0A1N6V727</accession>
<gene>
    <name evidence="1" type="ORF">SAMN05421672_109119</name>
</gene>
<dbReference type="EMBL" id="FTMC01000009">
    <property type="protein sequence ID" value="SIQ73681.1"/>
    <property type="molecule type" value="Genomic_DNA"/>
</dbReference>
<dbReference type="RefSeq" id="WP_039560618.1">
    <property type="nucleotide sequence ID" value="NZ_FTMC01000009.1"/>
</dbReference>
<evidence type="ECO:0000313" key="1">
    <source>
        <dbReference type="EMBL" id="SIQ73681.1"/>
    </source>
</evidence>
<dbReference type="Proteomes" id="UP000186079">
    <property type="component" value="Unassembled WGS sequence"/>
</dbReference>
<organism evidence="1 2">
    <name type="scientific">Pseudomonas flexibilis</name>
    <dbReference type="NCBI Taxonomy" id="706570"/>
    <lineage>
        <taxon>Bacteria</taxon>
        <taxon>Pseudomonadati</taxon>
        <taxon>Pseudomonadota</taxon>
        <taxon>Gammaproteobacteria</taxon>
        <taxon>Pseudomonadales</taxon>
        <taxon>Pseudomonadaceae</taxon>
        <taxon>Pseudomonas</taxon>
    </lineage>
</organism>
<dbReference type="AlphaFoldDB" id="A0A1N6V727"/>
<proteinExistence type="predicted"/>